<feature type="region of interest" description="Disordered" evidence="1">
    <location>
        <begin position="1"/>
        <end position="29"/>
    </location>
</feature>
<dbReference type="GO" id="GO:0070628">
    <property type="term" value="F:proteasome binding"/>
    <property type="evidence" value="ECO:0007669"/>
    <property type="project" value="TreeGrafter"/>
</dbReference>
<name>A0A6A6CG31_ZASCE</name>
<dbReference type="AlphaFoldDB" id="A0A6A6CG31"/>
<dbReference type="PANTHER" id="PTHR47795:SF1">
    <property type="entry name" value="DNA-DEPENDENT METALLOPROTEASE WSS1 HOMOLOG 2"/>
    <property type="match status" value="1"/>
</dbReference>
<feature type="region of interest" description="Disordered" evidence="1">
    <location>
        <begin position="291"/>
        <end position="325"/>
    </location>
</feature>
<feature type="domain" description="WLM" evidence="2">
    <location>
        <begin position="159"/>
        <end position="359"/>
    </location>
</feature>
<evidence type="ECO:0000313" key="4">
    <source>
        <dbReference type="Proteomes" id="UP000799537"/>
    </source>
</evidence>
<evidence type="ECO:0000259" key="2">
    <source>
        <dbReference type="PROSITE" id="PS51397"/>
    </source>
</evidence>
<dbReference type="RefSeq" id="XP_033666007.1">
    <property type="nucleotide sequence ID" value="XM_033807270.1"/>
</dbReference>
<evidence type="ECO:0000256" key="1">
    <source>
        <dbReference type="SAM" id="MobiDB-lite"/>
    </source>
</evidence>
<dbReference type="EMBL" id="ML993601">
    <property type="protein sequence ID" value="KAF2165118.1"/>
    <property type="molecule type" value="Genomic_DNA"/>
</dbReference>
<gene>
    <name evidence="3" type="ORF">M409DRAFT_24506</name>
</gene>
<dbReference type="Pfam" id="PF08325">
    <property type="entry name" value="WLM"/>
    <property type="match status" value="1"/>
</dbReference>
<dbReference type="InterPro" id="IPR013536">
    <property type="entry name" value="WLM_dom"/>
</dbReference>
<keyword evidence="4" id="KW-1185">Reference proteome</keyword>
<accession>A0A6A6CG31</accession>
<evidence type="ECO:0000313" key="3">
    <source>
        <dbReference type="EMBL" id="KAF2165118.1"/>
    </source>
</evidence>
<feature type="region of interest" description="Disordered" evidence="1">
    <location>
        <begin position="351"/>
        <end position="379"/>
    </location>
</feature>
<organism evidence="3 4">
    <name type="scientific">Zasmidium cellare ATCC 36951</name>
    <dbReference type="NCBI Taxonomy" id="1080233"/>
    <lineage>
        <taxon>Eukaryota</taxon>
        <taxon>Fungi</taxon>
        <taxon>Dikarya</taxon>
        <taxon>Ascomycota</taxon>
        <taxon>Pezizomycotina</taxon>
        <taxon>Dothideomycetes</taxon>
        <taxon>Dothideomycetidae</taxon>
        <taxon>Mycosphaerellales</taxon>
        <taxon>Mycosphaerellaceae</taxon>
        <taxon>Zasmidium</taxon>
    </lineage>
</organism>
<dbReference type="OrthoDB" id="49605at2759"/>
<proteinExistence type="predicted"/>
<dbReference type="GeneID" id="54560542"/>
<dbReference type="Proteomes" id="UP000799537">
    <property type="component" value="Unassembled WGS sequence"/>
</dbReference>
<reference evidence="3" key="1">
    <citation type="journal article" date="2020" name="Stud. Mycol.">
        <title>101 Dothideomycetes genomes: a test case for predicting lifestyles and emergence of pathogens.</title>
        <authorList>
            <person name="Haridas S."/>
            <person name="Albert R."/>
            <person name="Binder M."/>
            <person name="Bloem J."/>
            <person name="Labutti K."/>
            <person name="Salamov A."/>
            <person name="Andreopoulos B."/>
            <person name="Baker S."/>
            <person name="Barry K."/>
            <person name="Bills G."/>
            <person name="Bluhm B."/>
            <person name="Cannon C."/>
            <person name="Castanera R."/>
            <person name="Culley D."/>
            <person name="Daum C."/>
            <person name="Ezra D."/>
            <person name="Gonzalez J."/>
            <person name="Henrissat B."/>
            <person name="Kuo A."/>
            <person name="Liang C."/>
            <person name="Lipzen A."/>
            <person name="Lutzoni F."/>
            <person name="Magnuson J."/>
            <person name="Mondo S."/>
            <person name="Nolan M."/>
            <person name="Ohm R."/>
            <person name="Pangilinan J."/>
            <person name="Park H.-J."/>
            <person name="Ramirez L."/>
            <person name="Alfaro M."/>
            <person name="Sun H."/>
            <person name="Tritt A."/>
            <person name="Yoshinaga Y."/>
            <person name="Zwiers L.-H."/>
            <person name="Turgeon B."/>
            <person name="Goodwin S."/>
            <person name="Spatafora J."/>
            <person name="Crous P."/>
            <person name="Grigoriev I."/>
        </authorList>
    </citation>
    <scope>NUCLEOTIDE SEQUENCE</scope>
    <source>
        <strain evidence="3">ATCC 36951</strain>
    </source>
</reference>
<protein>
    <recommendedName>
        <fullName evidence="2">WLM domain-containing protein</fullName>
    </recommendedName>
</protein>
<dbReference type="PROSITE" id="PS51397">
    <property type="entry name" value="WLM"/>
    <property type="match status" value="1"/>
</dbReference>
<dbReference type="PANTHER" id="PTHR47795">
    <property type="entry name" value="UBIQUITIN AND WLM DOMAIN-CONTAINING METALLOPROTEASE SPCC1442.07C"/>
    <property type="match status" value="1"/>
</dbReference>
<sequence>MADPESHPSSLGMPYDEDARSLTSSHSSLEEIDNEVEIEPVFRLTLLLHNKPVELPIYHDDATIQDLSDSVAEELYIPPSNQKFLITPKVGLLKPPFKDPSLAVNTLKDKKIVLMGATTAEVEEMESDIAERKARINRRREALRAGRRVKAHKNRDWNKVQDEARYTFHTLRPLPYLPNPEKSLRFLERLRDDAGIKASMRKHGFSVGLLTEMNPAEHTTHESRTLGLNRNRGEVIELRLRTDAYDGYRDYKVIRKTLCHELAHNVWGEHDQHFWKLCKEIEAEVDKNDWRRGGNSVGGDEFYNPEDGGEEDEEADGGGWEGGEYVLGAAGSSAMAGLSIGEPLNRREVMARAAEERMRKQREAKASEEKAKDAAARQS</sequence>
<feature type="compositionally biased region" description="Acidic residues" evidence="1">
    <location>
        <begin position="303"/>
        <end position="316"/>
    </location>
</feature>